<accession>A0ABS7DAG3</accession>
<evidence type="ECO:0000313" key="2">
    <source>
        <dbReference type="EMBL" id="MBW7476743.1"/>
    </source>
</evidence>
<keyword evidence="2" id="KW-0378">Hydrolase</keyword>
<dbReference type="InterPro" id="IPR024535">
    <property type="entry name" value="RHGA/B-epi-like_pectate_lyase"/>
</dbReference>
<dbReference type="PROSITE" id="PS51318">
    <property type="entry name" value="TAT"/>
    <property type="match status" value="1"/>
</dbReference>
<dbReference type="InterPro" id="IPR012334">
    <property type="entry name" value="Pectin_lyas_fold"/>
</dbReference>
<dbReference type="InterPro" id="IPR011050">
    <property type="entry name" value="Pectin_lyase_fold/virulence"/>
</dbReference>
<dbReference type="Proteomes" id="UP000812277">
    <property type="component" value="Unassembled WGS sequence"/>
</dbReference>
<keyword evidence="3" id="KW-1185">Reference proteome</keyword>
<gene>
    <name evidence="2" type="ORF">K0T92_18655</name>
</gene>
<protein>
    <submittedName>
        <fullName evidence="2">Glycoside hydrolase family 55 protein</fullName>
    </submittedName>
</protein>
<dbReference type="RefSeq" id="WP_219873993.1">
    <property type="nucleotide sequence ID" value="NZ_JAHZIJ010000016.1"/>
</dbReference>
<sequence length="602" mass="65163">MEDKDKDKKLRMNRRELLGIMGSLGVGLAAGSSLLSDTFASAEAKLAKALPADAKNMAAAKVQGDNTNIVSVTDIEFGAVGNGRTDDTRAVQKAINYVSNRGGGVVYFPPGTYKIASTSNDGGKTNRQMEIPAGDNGKADNSAPLPLEKKVKLPYCIQMMPNVVLVGESDISSKLVGDYVYGAADLTQKVMFALLDSTNETAYNHGMVNLSISNTFLAYAGLDKTFALCQFKNLKIRHCAIGIYAKILERCIFESLNIEFTGVGILVGGQWRTRNDIHYEEGGFADKCIFRRITYKYNKKLSESAKIDKFFDQYFFKEANNTSRLVKKNQGGVATLMKYRGIAGVCIAILPRHWRPSNSNTFEDFFIANTPRYGFYGGNVSSSVFQTFNFENCGFDDGVGIGSGKAVDTYLGKGVRIPAFIIGLDASSMLNHIHFQACFADKSVDPVPQRIGLDEGAGNDFLSRQSINKMNTLVVEGTLSANLKSNYNFMGEMISEVVSPTNGVCTLSIGLPVGKSYLVKVMAKVNGTVDNSCLKICIINIYVGDSGYKILNVVDVGSPTYSSQGPISPNDLTVSAPDSSGNVKVKVSSTNKVKFDITVQAM</sequence>
<evidence type="ECO:0000313" key="3">
    <source>
        <dbReference type="Proteomes" id="UP000812277"/>
    </source>
</evidence>
<feature type="domain" description="Rhamnogalacturonase A/B/Epimerase-like pectate lyase" evidence="1">
    <location>
        <begin position="71"/>
        <end position="118"/>
    </location>
</feature>
<organism evidence="2 3">
    <name type="scientific">Paenibacillus oenotherae</name>
    <dbReference type="NCBI Taxonomy" id="1435645"/>
    <lineage>
        <taxon>Bacteria</taxon>
        <taxon>Bacillati</taxon>
        <taxon>Bacillota</taxon>
        <taxon>Bacilli</taxon>
        <taxon>Bacillales</taxon>
        <taxon>Paenibacillaceae</taxon>
        <taxon>Paenibacillus</taxon>
    </lineage>
</organism>
<dbReference type="InterPro" id="IPR006311">
    <property type="entry name" value="TAT_signal"/>
</dbReference>
<reference evidence="2 3" key="1">
    <citation type="submission" date="2021-07" db="EMBL/GenBank/DDBJ databases">
        <title>Paenibacillus radiodurans sp. nov., isolated from the southeastern edge of Tengger Desert.</title>
        <authorList>
            <person name="Zhang G."/>
        </authorList>
    </citation>
    <scope>NUCLEOTIDE SEQUENCE [LARGE SCALE GENOMIC DNA]</scope>
    <source>
        <strain evidence="2 3">DT7-4</strain>
    </source>
</reference>
<dbReference type="Pfam" id="PF12708">
    <property type="entry name" value="Pect-lyase_RHGA_epim"/>
    <property type="match status" value="1"/>
</dbReference>
<dbReference type="Gene3D" id="2.160.20.10">
    <property type="entry name" value="Single-stranded right-handed beta-helix, Pectin lyase-like"/>
    <property type="match status" value="1"/>
</dbReference>
<name>A0ABS7DAG3_9BACL</name>
<dbReference type="EMBL" id="JAHZIJ010000016">
    <property type="protein sequence ID" value="MBW7476743.1"/>
    <property type="molecule type" value="Genomic_DNA"/>
</dbReference>
<evidence type="ECO:0000259" key="1">
    <source>
        <dbReference type="Pfam" id="PF12708"/>
    </source>
</evidence>
<dbReference type="SUPFAM" id="SSF51126">
    <property type="entry name" value="Pectin lyase-like"/>
    <property type="match status" value="1"/>
</dbReference>
<proteinExistence type="predicted"/>
<dbReference type="GO" id="GO:0016787">
    <property type="term" value="F:hydrolase activity"/>
    <property type="evidence" value="ECO:0007669"/>
    <property type="project" value="UniProtKB-KW"/>
</dbReference>
<comment type="caution">
    <text evidence="2">The sequence shown here is derived from an EMBL/GenBank/DDBJ whole genome shotgun (WGS) entry which is preliminary data.</text>
</comment>